<evidence type="ECO:0000313" key="1">
    <source>
        <dbReference type="EMBL" id="TRA85831.1"/>
    </source>
</evidence>
<accession>A0AA94V9W0</accession>
<gene>
    <name evidence="1" type="ORF">EXN24_21310</name>
</gene>
<protein>
    <submittedName>
        <fullName evidence="1">Uncharacterized protein</fullName>
    </submittedName>
</protein>
<reference evidence="1 2" key="1">
    <citation type="journal article" date="2019" name="Appl. Microbiol. Biotechnol.">
        <title>Differential efficiency of wild type rhizogenic strains for rol gene transformation of plants.</title>
        <authorList>
            <person name="Desmet S."/>
            <person name="De Keyser E."/>
            <person name="Van Vaerenbergh J."/>
            <person name="Baeyen S."/>
            <person name="Van Huylenbroeck J."/>
            <person name="Geelen D."/>
            <person name="Dhooghe E."/>
        </authorList>
    </citation>
    <scope>NUCLEOTIDE SEQUENCE [LARGE SCALE GENOMIC DNA]</scope>
    <source>
        <strain evidence="1 2">B 4.1</strain>
    </source>
</reference>
<dbReference type="EMBL" id="SGOB01000006">
    <property type="protein sequence ID" value="TRA85831.1"/>
    <property type="molecule type" value="Genomic_DNA"/>
</dbReference>
<organism evidence="1 2">
    <name type="scientific">Rhizobium rhizogenes</name>
    <name type="common">Agrobacterium rhizogenes</name>
    <dbReference type="NCBI Taxonomy" id="359"/>
    <lineage>
        <taxon>Bacteria</taxon>
        <taxon>Pseudomonadati</taxon>
        <taxon>Pseudomonadota</taxon>
        <taxon>Alphaproteobacteria</taxon>
        <taxon>Hyphomicrobiales</taxon>
        <taxon>Rhizobiaceae</taxon>
        <taxon>Rhizobium/Agrobacterium group</taxon>
        <taxon>Rhizobium</taxon>
    </lineage>
</organism>
<dbReference type="Proteomes" id="UP000320858">
    <property type="component" value="Unassembled WGS sequence"/>
</dbReference>
<dbReference type="AlphaFoldDB" id="A0AA94V9W0"/>
<name>A0AA94V9W0_RHIRH</name>
<comment type="caution">
    <text evidence="1">The sequence shown here is derived from an EMBL/GenBank/DDBJ whole genome shotgun (WGS) entry which is preliminary data.</text>
</comment>
<evidence type="ECO:0000313" key="2">
    <source>
        <dbReference type="Proteomes" id="UP000320858"/>
    </source>
</evidence>
<sequence length="72" mass="7882">MGREARRSVFPVSHTMLLRSGPLGAAKLLPWLANVGLPGCIAVDIILSPDRLPSLSCMKAPRWCLTSDRWVP</sequence>
<proteinExistence type="predicted"/>